<accession>F0W0E8</accession>
<name>F0W0E8_9STRA</name>
<sequence>MLDKVILAFQSIRETELRKEWKKPHNSNPGKYLNKVDSMYHCLLFKLLRDATSGSIDQSERDTLISNLYRRSKTKK</sequence>
<evidence type="ECO:0000313" key="1">
    <source>
        <dbReference type="EMBL" id="CCA14520.1"/>
    </source>
</evidence>
<dbReference type="EMBL" id="FR824049">
    <property type="protein sequence ID" value="CCA14520.1"/>
    <property type="molecule type" value="Genomic_DNA"/>
</dbReference>
<dbReference type="HOGENOM" id="CLU_2659672_0_0_1"/>
<gene>
    <name evidence="1" type="primary">AlNc14C4G591</name>
    <name evidence="1" type="ORF">ALNC14_006630</name>
</gene>
<dbReference type="AlphaFoldDB" id="F0W0E8"/>
<proteinExistence type="predicted"/>
<organism evidence="1">
    <name type="scientific">Albugo laibachii Nc14</name>
    <dbReference type="NCBI Taxonomy" id="890382"/>
    <lineage>
        <taxon>Eukaryota</taxon>
        <taxon>Sar</taxon>
        <taxon>Stramenopiles</taxon>
        <taxon>Oomycota</taxon>
        <taxon>Peronosporomycetes</taxon>
        <taxon>Albuginales</taxon>
        <taxon>Albuginaceae</taxon>
        <taxon>Albugo</taxon>
    </lineage>
</organism>
<reference evidence="1" key="1">
    <citation type="journal article" date="2011" name="PLoS Biol.">
        <title>Gene gain and loss during evolution of obligate parasitism in the white rust pathogen of Arabidopsis thaliana.</title>
        <authorList>
            <person name="Kemen E."/>
            <person name="Gardiner A."/>
            <person name="Schultz-Larsen T."/>
            <person name="Kemen A.C."/>
            <person name="Balmuth A.L."/>
            <person name="Robert-Seilaniantz A."/>
            <person name="Bailey K."/>
            <person name="Holub E."/>
            <person name="Studholme D.J."/>
            <person name="Maclean D."/>
            <person name="Jones J.D."/>
        </authorList>
    </citation>
    <scope>NUCLEOTIDE SEQUENCE</scope>
</reference>
<reference evidence="1" key="2">
    <citation type="submission" date="2011-02" db="EMBL/GenBank/DDBJ databases">
        <authorList>
            <person name="MacLean D."/>
        </authorList>
    </citation>
    <scope>NUCLEOTIDE SEQUENCE</scope>
</reference>
<protein>
    <submittedName>
        <fullName evidence="1">AlNc14C4G591 protein</fullName>
    </submittedName>
</protein>